<dbReference type="InterPro" id="IPR018253">
    <property type="entry name" value="DnaJ_domain_CS"/>
</dbReference>
<dbReference type="CDD" id="cd06257">
    <property type="entry name" value="DnaJ"/>
    <property type="match status" value="1"/>
</dbReference>
<name>A0A7M7JLD3_VARDE</name>
<dbReference type="PANTHER" id="PTHR44360">
    <property type="entry name" value="DNAJ HOMOLOG SUBFAMILY B MEMBER 9"/>
    <property type="match status" value="1"/>
</dbReference>
<dbReference type="GO" id="GO:0005783">
    <property type="term" value="C:endoplasmic reticulum"/>
    <property type="evidence" value="ECO:0007669"/>
    <property type="project" value="TreeGrafter"/>
</dbReference>
<dbReference type="Gene3D" id="1.10.287.110">
    <property type="entry name" value="DnaJ domain"/>
    <property type="match status" value="1"/>
</dbReference>
<dbReference type="PROSITE" id="PS50076">
    <property type="entry name" value="DNAJ_2"/>
    <property type="match status" value="1"/>
</dbReference>
<keyword evidence="9" id="KW-1185">Reference proteome</keyword>
<dbReference type="InterPro" id="IPR001623">
    <property type="entry name" value="DnaJ_domain"/>
</dbReference>
<feature type="domain" description="J" evidence="7">
    <location>
        <begin position="47"/>
        <end position="111"/>
    </location>
</feature>
<dbReference type="RefSeq" id="XP_022653716.1">
    <property type="nucleotide sequence ID" value="XM_022797981.1"/>
</dbReference>
<sequence length="246" mass="28183">MLFVRGPVDSKERGTLLIRGIYWKMRLYLVAVFCVSTLIAVVSASDDLYDILGVKRTASQKDIKRAFRKLAIKYHPDKNKDKGAEEKFQKIARAYEILSNEEKRAKYDRVGSVDDSSSDNPGRDGSSGMHFNFNEFFQRFDEARMFHEGRKDPHQQHFDGAHPTEGKRFSFSFGNLNLDDLFGDDDGEHENGMFSEFFGGGDSFFGNMDHMRQVHTQQRSQNCRTVRKQQGNTISTYTTCSSNVDL</sequence>
<dbReference type="PANTHER" id="PTHR44360:SF1">
    <property type="entry name" value="DNAJ HOMOLOG SUBFAMILY B MEMBER 9"/>
    <property type="match status" value="1"/>
</dbReference>
<dbReference type="SUPFAM" id="SSF46565">
    <property type="entry name" value="Chaperone J-domain"/>
    <property type="match status" value="1"/>
</dbReference>
<dbReference type="KEGG" id="vde:111247271"/>
<evidence type="ECO:0000256" key="5">
    <source>
        <dbReference type="ARBA" id="ARBA00046365"/>
    </source>
</evidence>
<dbReference type="Pfam" id="PF00226">
    <property type="entry name" value="DnaJ"/>
    <property type="match status" value="1"/>
</dbReference>
<organism evidence="8 9">
    <name type="scientific">Varroa destructor</name>
    <name type="common">Honeybee mite</name>
    <dbReference type="NCBI Taxonomy" id="109461"/>
    <lineage>
        <taxon>Eukaryota</taxon>
        <taxon>Metazoa</taxon>
        <taxon>Ecdysozoa</taxon>
        <taxon>Arthropoda</taxon>
        <taxon>Chelicerata</taxon>
        <taxon>Arachnida</taxon>
        <taxon>Acari</taxon>
        <taxon>Parasitiformes</taxon>
        <taxon>Mesostigmata</taxon>
        <taxon>Gamasina</taxon>
        <taxon>Dermanyssoidea</taxon>
        <taxon>Varroidae</taxon>
        <taxon>Varroa</taxon>
    </lineage>
</organism>
<evidence type="ECO:0000256" key="1">
    <source>
        <dbReference type="ARBA" id="ARBA00023186"/>
    </source>
</evidence>
<evidence type="ECO:0000256" key="3">
    <source>
        <dbReference type="ARBA" id="ARBA00041533"/>
    </source>
</evidence>
<keyword evidence="1" id="KW-0143">Chaperone</keyword>
<reference evidence="8" key="1">
    <citation type="submission" date="2021-01" db="UniProtKB">
        <authorList>
            <consortium name="EnsemblMetazoa"/>
        </authorList>
    </citation>
    <scope>IDENTIFICATION</scope>
</reference>
<dbReference type="AlphaFoldDB" id="A0A7M7JLD3"/>
<dbReference type="GO" id="GO:0036503">
    <property type="term" value="P:ERAD pathway"/>
    <property type="evidence" value="ECO:0007669"/>
    <property type="project" value="TreeGrafter"/>
</dbReference>
<dbReference type="SMART" id="SM00271">
    <property type="entry name" value="DnaJ"/>
    <property type="match status" value="1"/>
</dbReference>
<dbReference type="Proteomes" id="UP000594260">
    <property type="component" value="Unplaced"/>
</dbReference>
<evidence type="ECO:0000259" key="7">
    <source>
        <dbReference type="PROSITE" id="PS50076"/>
    </source>
</evidence>
<dbReference type="OrthoDB" id="552049at2759"/>
<feature type="region of interest" description="Disordered" evidence="6">
    <location>
        <begin position="109"/>
        <end position="128"/>
    </location>
</feature>
<dbReference type="PROSITE" id="PS00636">
    <property type="entry name" value="DNAJ_1"/>
    <property type="match status" value="1"/>
</dbReference>
<evidence type="ECO:0000256" key="6">
    <source>
        <dbReference type="SAM" id="MobiDB-lite"/>
    </source>
</evidence>
<dbReference type="GeneID" id="111247271"/>
<evidence type="ECO:0000313" key="8">
    <source>
        <dbReference type="EnsemblMetazoa" id="XP_022653716"/>
    </source>
</evidence>
<protein>
    <recommendedName>
        <fullName evidence="2">DnaJ homolog subfamily B member 9</fullName>
    </recommendedName>
    <alternativeName>
        <fullName evidence="3">Endoplasmic reticulum DNA J domain-containing protein 4</fullName>
    </alternativeName>
</protein>
<dbReference type="GO" id="GO:0051087">
    <property type="term" value="F:protein-folding chaperone binding"/>
    <property type="evidence" value="ECO:0007669"/>
    <property type="project" value="TreeGrafter"/>
</dbReference>
<evidence type="ECO:0000256" key="2">
    <source>
        <dbReference type="ARBA" id="ARBA00040158"/>
    </source>
</evidence>
<evidence type="ECO:0000313" key="9">
    <source>
        <dbReference type="Proteomes" id="UP000594260"/>
    </source>
</evidence>
<dbReference type="OMA" id="HSQHKRH"/>
<dbReference type="PRINTS" id="PR00625">
    <property type="entry name" value="JDOMAIN"/>
</dbReference>
<dbReference type="EnsemblMetazoa" id="XM_022797981">
    <property type="protein sequence ID" value="XP_022653716"/>
    <property type="gene ID" value="LOC111247271"/>
</dbReference>
<dbReference type="InParanoid" id="A0A7M7JLD3"/>
<accession>A0A7M7JLD3</accession>
<dbReference type="InterPro" id="IPR051948">
    <property type="entry name" value="Hsp70_co-chaperone_J-domain"/>
</dbReference>
<comment type="function">
    <text evidence="4">Co-chaperone for Hsp70 protein HSPA5/BiP that acts as a key repressor of the ERN1/IRE1-mediated unfolded protein response (UPR). J domain-containing co-chaperones stimulate the ATPase activity of Hsp70 proteins and are required for efficient substrate recognition by Hsp70 proteins. In the unstressed endoplasmic reticulum, interacts with the luminal region of ERN1/IRE1 and selectively recruits HSPA5/BiP: HSPA5/BiP disrupts the dimerization of the active ERN1/IRE1 luminal region, thereby inactivating ERN1/IRE1. Also involved in endoplasmic reticulum-associated degradation (ERAD) of misfolded proteins. Required for survival of B-cell progenitors and normal antibody production.</text>
</comment>
<dbReference type="GO" id="GO:0051787">
    <property type="term" value="F:misfolded protein binding"/>
    <property type="evidence" value="ECO:0007669"/>
    <property type="project" value="TreeGrafter"/>
</dbReference>
<proteinExistence type="predicted"/>
<dbReference type="InterPro" id="IPR036869">
    <property type="entry name" value="J_dom_sf"/>
</dbReference>
<comment type="subunit">
    <text evidence="5">Interacts with HSPA5/BiP; interaction is direct. Interacts with ERN1/IRE1 (via the luminal region). Interacts with DERL1.</text>
</comment>
<evidence type="ECO:0000256" key="4">
    <source>
        <dbReference type="ARBA" id="ARBA00045428"/>
    </source>
</evidence>